<evidence type="ECO:0000313" key="7">
    <source>
        <dbReference type="Proteomes" id="UP001150569"/>
    </source>
</evidence>
<dbReference type="OrthoDB" id="3609at2759"/>
<evidence type="ECO:0000256" key="1">
    <source>
        <dbReference type="ARBA" id="ARBA00007870"/>
    </source>
</evidence>
<feature type="domain" description="Ketopantoate reductase C-terminal" evidence="5">
    <location>
        <begin position="207"/>
        <end position="334"/>
    </location>
</feature>
<dbReference type="AlphaFoldDB" id="A0A9W8DT52"/>
<keyword evidence="3" id="KW-0560">Oxidoreductase</keyword>
<keyword evidence="2" id="KW-0521">NADP</keyword>
<dbReference type="GO" id="GO:0008677">
    <property type="term" value="F:2-dehydropantoate 2-reductase activity"/>
    <property type="evidence" value="ECO:0007669"/>
    <property type="project" value="InterPro"/>
</dbReference>
<dbReference type="Gene3D" id="1.10.1040.10">
    <property type="entry name" value="N-(1-d-carboxylethyl)-l-norvaline Dehydrogenase, domain 2"/>
    <property type="match status" value="1"/>
</dbReference>
<evidence type="ECO:0000313" key="6">
    <source>
        <dbReference type="EMBL" id="KAJ1916779.1"/>
    </source>
</evidence>
<dbReference type="FunFam" id="1.10.1040.10:FF:000017">
    <property type="entry name" value="2-dehydropantoate 2-reductase"/>
    <property type="match status" value="1"/>
</dbReference>
<dbReference type="InterPro" id="IPR013752">
    <property type="entry name" value="KPA_reductase"/>
</dbReference>
<dbReference type="InterPro" id="IPR013332">
    <property type="entry name" value="KPR_N"/>
</dbReference>
<evidence type="ECO:0008006" key="8">
    <source>
        <dbReference type="Google" id="ProtNLM"/>
    </source>
</evidence>
<keyword evidence="7" id="KW-1185">Reference proteome</keyword>
<dbReference type="Proteomes" id="UP001150569">
    <property type="component" value="Unassembled WGS sequence"/>
</dbReference>
<evidence type="ECO:0000256" key="2">
    <source>
        <dbReference type="ARBA" id="ARBA00022857"/>
    </source>
</evidence>
<dbReference type="InterPro" id="IPR051402">
    <property type="entry name" value="KPR-Related"/>
</dbReference>
<dbReference type="NCBIfam" id="TIGR00745">
    <property type="entry name" value="apbA_panE"/>
    <property type="match status" value="1"/>
</dbReference>
<dbReference type="InterPro" id="IPR003710">
    <property type="entry name" value="ApbA"/>
</dbReference>
<accession>A0A9W8DT52</accession>
<comment type="similarity">
    <text evidence="1">Belongs to the ketopantoate reductase family.</text>
</comment>
<dbReference type="PANTHER" id="PTHR21708">
    <property type="entry name" value="PROBABLE 2-DEHYDROPANTOATE 2-REDUCTASE"/>
    <property type="match status" value="1"/>
</dbReference>
<dbReference type="SUPFAM" id="SSF48179">
    <property type="entry name" value="6-phosphogluconate dehydrogenase C-terminal domain-like"/>
    <property type="match status" value="1"/>
</dbReference>
<comment type="caution">
    <text evidence="6">The sequence shown here is derived from an EMBL/GenBank/DDBJ whole genome shotgun (WGS) entry which is preliminary data.</text>
</comment>
<feature type="domain" description="Ketopantoate reductase N-terminal" evidence="4">
    <location>
        <begin position="10"/>
        <end position="162"/>
    </location>
</feature>
<dbReference type="InterPro" id="IPR013328">
    <property type="entry name" value="6PGD_dom2"/>
</dbReference>
<evidence type="ECO:0000259" key="4">
    <source>
        <dbReference type="Pfam" id="PF02558"/>
    </source>
</evidence>
<evidence type="ECO:0000256" key="3">
    <source>
        <dbReference type="ARBA" id="ARBA00023002"/>
    </source>
</evidence>
<dbReference type="Pfam" id="PF02558">
    <property type="entry name" value="ApbA"/>
    <property type="match status" value="1"/>
</dbReference>
<gene>
    <name evidence="6" type="ORF">IWQ60_007994</name>
</gene>
<dbReference type="InterPro" id="IPR008927">
    <property type="entry name" value="6-PGluconate_DH-like_C_sf"/>
</dbReference>
<proteinExistence type="inferred from homology"/>
<dbReference type="GO" id="GO:0005737">
    <property type="term" value="C:cytoplasm"/>
    <property type="evidence" value="ECO:0007669"/>
    <property type="project" value="TreeGrafter"/>
</dbReference>
<sequence length="353" mass="38539">MSSQSIFNSVIVGTGAVGTILASRLQASGRHHVTTVCRSNYEVVRQKGFKIRSTIFGDHTFHPDYVAPSVEDAAQQSRSYDFVILCTKAFPSRINSADVVAPLVSEHTSIVTMQNGVNTEDNLIEAFPGNPVFPAVIYVMSEQISPGEVVNDGYLHFIIGANSPTQGMAEGPAKTRAIERFARDQKIAKEFAANLVGGNIPTDLTDNIQGYRWLKLVWNASFNPVAVVCGDKDTGMLLADPHSRELIVNVAREIWRIGETVTGRPLPTFPGSDSPEMIVESTKGLVPYKPSMLQDHLNGRPMEHEVILRNPLDAARKVGVPAPHLESVYAILRLRASPTEKGLERDQTVPANS</sequence>
<evidence type="ECO:0000259" key="5">
    <source>
        <dbReference type="Pfam" id="PF08546"/>
    </source>
</evidence>
<dbReference type="Pfam" id="PF08546">
    <property type="entry name" value="ApbA_C"/>
    <property type="match status" value="1"/>
</dbReference>
<dbReference type="PANTHER" id="PTHR21708:SF26">
    <property type="entry name" value="2-DEHYDROPANTOATE 2-REDUCTASE"/>
    <property type="match status" value="1"/>
</dbReference>
<organism evidence="6 7">
    <name type="scientific">Tieghemiomyces parasiticus</name>
    <dbReference type="NCBI Taxonomy" id="78921"/>
    <lineage>
        <taxon>Eukaryota</taxon>
        <taxon>Fungi</taxon>
        <taxon>Fungi incertae sedis</taxon>
        <taxon>Zoopagomycota</taxon>
        <taxon>Kickxellomycotina</taxon>
        <taxon>Dimargaritomycetes</taxon>
        <taxon>Dimargaritales</taxon>
        <taxon>Dimargaritaceae</taxon>
        <taxon>Tieghemiomyces</taxon>
    </lineage>
</organism>
<reference evidence="6" key="1">
    <citation type="submission" date="2022-07" db="EMBL/GenBank/DDBJ databases">
        <title>Phylogenomic reconstructions and comparative analyses of Kickxellomycotina fungi.</title>
        <authorList>
            <person name="Reynolds N.K."/>
            <person name="Stajich J.E."/>
            <person name="Barry K."/>
            <person name="Grigoriev I.V."/>
            <person name="Crous P."/>
            <person name="Smith M.E."/>
        </authorList>
    </citation>
    <scope>NUCLEOTIDE SEQUENCE</scope>
    <source>
        <strain evidence="6">RSA 861</strain>
    </source>
</reference>
<protein>
    <recommendedName>
        <fullName evidence="8">2-dehydropantoate 2-reductase</fullName>
    </recommendedName>
</protein>
<dbReference type="InterPro" id="IPR036291">
    <property type="entry name" value="NAD(P)-bd_dom_sf"/>
</dbReference>
<dbReference type="GO" id="GO:0015940">
    <property type="term" value="P:pantothenate biosynthetic process"/>
    <property type="evidence" value="ECO:0007669"/>
    <property type="project" value="InterPro"/>
</dbReference>
<dbReference type="SUPFAM" id="SSF51735">
    <property type="entry name" value="NAD(P)-binding Rossmann-fold domains"/>
    <property type="match status" value="1"/>
</dbReference>
<dbReference type="Gene3D" id="3.40.50.720">
    <property type="entry name" value="NAD(P)-binding Rossmann-like Domain"/>
    <property type="match status" value="1"/>
</dbReference>
<dbReference type="EMBL" id="JANBPT010000569">
    <property type="protein sequence ID" value="KAJ1916779.1"/>
    <property type="molecule type" value="Genomic_DNA"/>
</dbReference>
<name>A0A9W8DT52_9FUNG</name>